<dbReference type="SUPFAM" id="SSF56425">
    <property type="entry name" value="Succinate dehydrogenase/fumarate reductase flavoprotein, catalytic domain"/>
    <property type="match status" value="1"/>
</dbReference>
<comment type="subcellular location">
    <subcellularLocation>
        <location evidence="2">Cell inner membrane</location>
        <topology evidence="2">Peripheral membrane protein</topology>
        <orientation evidence="2">Cytoplasmic side</orientation>
    </subcellularLocation>
</comment>
<reference evidence="22 23" key="1">
    <citation type="journal article" date="2013" name="PLoS ONE">
        <title>Sequence Divergence and Conservation in Genomes ofHelicobacter cetorum Strains from a Dolphin and a Whale.</title>
        <authorList>
            <person name="Kersulyte D."/>
            <person name="Rossi M."/>
            <person name="Berg D.E."/>
        </authorList>
    </citation>
    <scope>NUCLEOTIDE SEQUENCE [LARGE SCALE GENOMIC DNA]</scope>
    <source>
        <strain evidence="22 23">MIT 99-5656</strain>
    </source>
</reference>
<dbReference type="InterPro" id="IPR003953">
    <property type="entry name" value="FAD-dep_OxRdtase_2_FAD-bd"/>
</dbReference>
<evidence type="ECO:0000256" key="19">
    <source>
        <dbReference type="SAM" id="MobiDB-lite"/>
    </source>
</evidence>
<comment type="subunit">
    <text evidence="17">Part of an enzyme complex containing three subunits: a flavoprotein (frdA), an iron-sulfur protein (frdB), and diheme cytochrome b (frdC).</text>
</comment>
<dbReference type="AlphaFoldDB" id="I0EQ74"/>
<feature type="domain" description="FAD-dependent oxidoreductase 2 FAD-binding" evidence="20">
    <location>
        <begin position="7"/>
        <end position="437"/>
    </location>
</feature>
<evidence type="ECO:0000256" key="9">
    <source>
        <dbReference type="ARBA" id="ARBA00022630"/>
    </source>
</evidence>
<dbReference type="GO" id="GO:0005886">
    <property type="term" value="C:plasma membrane"/>
    <property type="evidence" value="ECO:0007669"/>
    <property type="project" value="UniProtKB-SubCell"/>
</dbReference>
<dbReference type="eggNOG" id="COG1053">
    <property type="taxonomic scope" value="Bacteria"/>
</dbReference>
<dbReference type="Gene3D" id="3.10.20.820">
    <property type="match status" value="1"/>
</dbReference>
<feature type="region of interest" description="Disordered" evidence="19">
    <location>
        <begin position="356"/>
        <end position="376"/>
    </location>
</feature>
<keyword evidence="6" id="KW-0813">Transport</keyword>
<dbReference type="GO" id="GO:0008177">
    <property type="term" value="F:succinate dehydrogenase (quinone) activity"/>
    <property type="evidence" value="ECO:0007669"/>
    <property type="project" value="UniProtKB-EC"/>
</dbReference>
<dbReference type="KEGG" id="hcm:HCD_00305"/>
<evidence type="ECO:0000256" key="10">
    <source>
        <dbReference type="ARBA" id="ARBA00022827"/>
    </source>
</evidence>
<evidence type="ECO:0000256" key="3">
    <source>
        <dbReference type="ARBA" id="ARBA00008040"/>
    </source>
</evidence>
<dbReference type="FunFam" id="3.50.50.60:FF:000009">
    <property type="entry name" value="Succinate dehydrogenase flavoprotein subunit"/>
    <property type="match status" value="1"/>
</dbReference>
<dbReference type="InterPro" id="IPR036188">
    <property type="entry name" value="FAD/NAD-bd_sf"/>
</dbReference>
<keyword evidence="23" id="KW-1185">Reference proteome</keyword>
<dbReference type="Gene3D" id="3.90.700.10">
    <property type="entry name" value="Succinate dehydrogenase/fumarate reductase flavoprotein, catalytic domain"/>
    <property type="match status" value="1"/>
</dbReference>
<dbReference type="NCBIfam" id="NF006383">
    <property type="entry name" value="PRK08626.1"/>
    <property type="match status" value="1"/>
</dbReference>
<dbReference type="OrthoDB" id="9806724at2"/>
<name>I0EQ74_HELCM</name>
<keyword evidence="7" id="KW-1003">Cell membrane</keyword>
<dbReference type="InterPro" id="IPR030664">
    <property type="entry name" value="SdhA/FrdA/AprA"/>
</dbReference>
<evidence type="ECO:0000256" key="11">
    <source>
        <dbReference type="ARBA" id="ARBA00022982"/>
    </source>
</evidence>
<dbReference type="Gene3D" id="3.50.50.60">
    <property type="entry name" value="FAD/NAD(P)-binding domain"/>
    <property type="match status" value="2"/>
</dbReference>
<comment type="function">
    <text evidence="16">The fumarate reductase enzyme complex is required for fumarate respiration.</text>
</comment>
<evidence type="ECO:0000313" key="22">
    <source>
        <dbReference type="EMBL" id="AFI05093.1"/>
    </source>
</evidence>
<feature type="active site" description="Proton acceptor" evidence="18">
    <location>
        <position position="301"/>
    </location>
</feature>
<evidence type="ECO:0000256" key="6">
    <source>
        <dbReference type="ARBA" id="ARBA00022448"/>
    </source>
</evidence>
<dbReference type="PANTHER" id="PTHR11632:SF71">
    <property type="entry name" value="FUMARATE REDUCTASE FLAVOPROTEIN SUBUNIT"/>
    <property type="match status" value="1"/>
</dbReference>
<evidence type="ECO:0000256" key="17">
    <source>
        <dbReference type="ARBA" id="ARBA00066269"/>
    </source>
</evidence>
<evidence type="ECO:0000256" key="12">
    <source>
        <dbReference type="ARBA" id="ARBA00023002"/>
    </source>
</evidence>
<evidence type="ECO:0000256" key="2">
    <source>
        <dbReference type="ARBA" id="ARBA00004515"/>
    </source>
</evidence>
<protein>
    <recommendedName>
        <fullName evidence="5">Fumarate reductase flavoprotein subunit</fullName>
        <ecNumber evidence="4">1.3.5.1</ecNumber>
    </recommendedName>
    <alternativeName>
        <fullName evidence="14">Quinol-fumarate reductase flavoprotein subunit</fullName>
    </alternativeName>
</protein>
<keyword evidence="13" id="KW-0472">Membrane</keyword>
<dbReference type="PANTHER" id="PTHR11632">
    <property type="entry name" value="SUCCINATE DEHYDROGENASE 2 FLAVOPROTEIN SUBUNIT"/>
    <property type="match status" value="1"/>
</dbReference>
<dbReference type="InterPro" id="IPR027477">
    <property type="entry name" value="Succ_DH/fumarate_Rdtase_cat_sf"/>
</dbReference>
<dbReference type="GO" id="GO:0009055">
    <property type="term" value="F:electron transfer activity"/>
    <property type="evidence" value="ECO:0007669"/>
    <property type="project" value="TreeGrafter"/>
</dbReference>
<dbReference type="InterPro" id="IPR037099">
    <property type="entry name" value="Fum_R/Succ_DH_flav-like_C_sf"/>
</dbReference>
<dbReference type="EMBL" id="CP003481">
    <property type="protein sequence ID" value="AFI05093.1"/>
    <property type="molecule type" value="Genomic_DNA"/>
</dbReference>
<keyword evidence="10" id="KW-0274">FAD</keyword>
<dbReference type="RefSeq" id="WP_014658622.1">
    <property type="nucleotide sequence ID" value="NC_017735.1"/>
</dbReference>
<dbReference type="Pfam" id="PF02910">
    <property type="entry name" value="Succ_DH_flav_C"/>
    <property type="match status" value="1"/>
</dbReference>
<comment type="cofactor">
    <cofactor evidence="1">
        <name>FAD</name>
        <dbReference type="ChEBI" id="CHEBI:57692"/>
    </cofactor>
</comment>
<dbReference type="Pfam" id="PF00890">
    <property type="entry name" value="FAD_binding_2"/>
    <property type="match status" value="1"/>
</dbReference>
<evidence type="ECO:0000259" key="21">
    <source>
        <dbReference type="Pfam" id="PF02910"/>
    </source>
</evidence>
<feature type="domain" description="Fumarate reductase/succinate dehydrogenase flavoprotein-like C-terminal" evidence="21">
    <location>
        <begin position="494"/>
        <end position="624"/>
    </location>
</feature>
<dbReference type="FunFam" id="3.10.20.820:FF:000002">
    <property type="entry name" value="Fumarate reductase flavoprotein subunit"/>
    <property type="match status" value="1"/>
</dbReference>
<evidence type="ECO:0000256" key="4">
    <source>
        <dbReference type="ARBA" id="ARBA00012792"/>
    </source>
</evidence>
<dbReference type="STRING" id="1163745.HCD_00305"/>
<gene>
    <name evidence="22" type="ordered locus">HCD_00305</name>
</gene>
<dbReference type="GO" id="GO:0050660">
    <property type="term" value="F:flavin adenine dinucleotide binding"/>
    <property type="evidence" value="ECO:0007669"/>
    <property type="project" value="TreeGrafter"/>
</dbReference>
<keyword evidence="9" id="KW-0285">Flavoprotein</keyword>
<dbReference type="InterPro" id="IPR003952">
    <property type="entry name" value="FRD_SDH_FAD_BS"/>
</dbReference>
<dbReference type="PIRSF" id="PIRSF000171">
    <property type="entry name" value="SDHA_APRA_LASPO"/>
    <property type="match status" value="1"/>
</dbReference>
<evidence type="ECO:0000256" key="14">
    <source>
        <dbReference type="ARBA" id="ARBA00030461"/>
    </source>
</evidence>
<dbReference type="Gene3D" id="1.20.58.100">
    <property type="entry name" value="Fumarate reductase/succinate dehydrogenase flavoprotein-like, C-terminal domain"/>
    <property type="match status" value="1"/>
</dbReference>
<comment type="similarity">
    <text evidence="3">Belongs to the FAD-dependent oxidoreductase 2 family. FRD/SDH subfamily.</text>
</comment>
<evidence type="ECO:0000259" key="20">
    <source>
        <dbReference type="Pfam" id="PF00890"/>
    </source>
</evidence>
<evidence type="ECO:0000256" key="5">
    <source>
        <dbReference type="ARBA" id="ARBA00014044"/>
    </source>
</evidence>
<evidence type="ECO:0000256" key="18">
    <source>
        <dbReference type="PIRSR" id="PIRSR000171-1"/>
    </source>
</evidence>
<organism evidence="22 23">
    <name type="scientific">Helicobacter cetorum (strain ATCC BAA-540 / CCUG 52418 / MIT 99-5656)</name>
    <dbReference type="NCBI Taxonomy" id="1163745"/>
    <lineage>
        <taxon>Bacteria</taxon>
        <taxon>Pseudomonadati</taxon>
        <taxon>Campylobacterota</taxon>
        <taxon>Epsilonproteobacteria</taxon>
        <taxon>Campylobacterales</taxon>
        <taxon>Helicobacteraceae</taxon>
        <taxon>Helicobacter</taxon>
    </lineage>
</organism>
<dbReference type="SUPFAM" id="SSF51905">
    <property type="entry name" value="FAD/NAD(P)-binding domain"/>
    <property type="match status" value="1"/>
</dbReference>
<dbReference type="PATRIC" id="fig|1163745.3.peg.67"/>
<dbReference type="PROSITE" id="PS00504">
    <property type="entry name" value="FRD_SDH_FAD_BINDING"/>
    <property type="match status" value="1"/>
</dbReference>
<evidence type="ECO:0000256" key="1">
    <source>
        <dbReference type="ARBA" id="ARBA00001974"/>
    </source>
</evidence>
<evidence type="ECO:0000313" key="23">
    <source>
        <dbReference type="Proteomes" id="UP000005013"/>
    </source>
</evidence>
<keyword evidence="8" id="KW-0997">Cell inner membrane</keyword>
<dbReference type="InterPro" id="IPR015939">
    <property type="entry name" value="Fum_Rdtase/Succ_DH_flav-like_C"/>
</dbReference>
<dbReference type="EC" id="1.3.5.1" evidence="4"/>
<accession>I0EQ74</accession>
<sequence length="715" mass="80056">MKITYCDALIIGGGLAGLRASVACKEKGLNTIVLSLVPVRRSHSAAAQGGMQASLANAKMSEGDNEDLHFLDTVKGSDWGCDQQVARMFVTTAPKAIRELAAWGVPWTRIKKGDRGAVINGQHVNITERDDRHGYILSRDFGGTKKWRTCFTADATGHTMLYAVANEALHHKVDIQDRKDMLALIHKDNKCYGAVVRDLITGEISAYVSKGTLLATGGYGRVYKHTTNAVICDGAGAATALETGVAKLGNMEAVQFHPTALVPSGILMTEGCRGDGGVLRDKFGRRFMPAYEPEKKELASRDVVSRRILEHIQKGYGASSPYGDHVWLDIAILGREHVEKNLRDVRDIAMTFAGIDPADSDEQTKDNMQGVPTNEPEYGQAMAKQKGWIPIKPMQHYSMGGVRTNAKGETHLKGLFCAGEAACWDLHGFNRLGGNSVSEAVVAGMIIGDYFAKHCLEAQIEINTSQVETFINESQDYMHDLLYNEGTEDVYEIRERMKEIMDEKVGVFREGSKLEEALKELQELYARSKNICVKNKVLHNNPELEDAYRTKKMLKLALCITQGALLRTESRGAHTRIDYPKRDDEKWLNRTLASWPNKEQDMPTIEYEELDVMKMEISPDFRGYGKKGNFIPHPKKEERDAEILKTILELEKLGKDRIEVQNALMPFELQEKYKARNVRLEDEEVRAKNQHLYSYNVHDLLDKHNANSQGESHEQ</sequence>
<comment type="catalytic activity">
    <reaction evidence="15">
        <text>a quinone + succinate = fumarate + a quinol</text>
        <dbReference type="Rhea" id="RHEA:40523"/>
        <dbReference type="ChEBI" id="CHEBI:24646"/>
        <dbReference type="ChEBI" id="CHEBI:29806"/>
        <dbReference type="ChEBI" id="CHEBI:30031"/>
        <dbReference type="ChEBI" id="CHEBI:132124"/>
        <dbReference type="EC" id="1.3.5.1"/>
    </reaction>
</comment>
<evidence type="ECO:0000256" key="7">
    <source>
        <dbReference type="ARBA" id="ARBA00022475"/>
    </source>
</evidence>
<evidence type="ECO:0000256" key="8">
    <source>
        <dbReference type="ARBA" id="ARBA00022519"/>
    </source>
</evidence>
<keyword evidence="12 22" id="KW-0560">Oxidoreductase</keyword>
<evidence type="ECO:0000256" key="13">
    <source>
        <dbReference type="ARBA" id="ARBA00023136"/>
    </source>
</evidence>
<keyword evidence="11" id="KW-0249">Electron transport</keyword>
<dbReference type="Proteomes" id="UP000005013">
    <property type="component" value="Chromosome"/>
</dbReference>
<evidence type="ECO:0000256" key="15">
    <source>
        <dbReference type="ARBA" id="ARBA00049220"/>
    </source>
</evidence>
<dbReference type="GO" id="GO:0009061">
    <property type="term" value="P:anaerobic respiration"/>
    <property type="evidence" value="ECO:0007669"/>
    <property type="project" value="TreeGrafter"/>
</dbReference>
<dbReference type="SUPFAM" id="SSF46977">
    <property type="entry name" value="Succinate dehydrogenase/fumarate reductase flavoprotein C-terminal domain"/>
    <property type="match status" value="1"/>
</dbReference>
<dbReference type="HOGENOM" id="CLU_014312_6_2_7"/>
<evidence type="ECO:0000256" key="16">
    <source>
        <dbReference type="ARBA" id="ARBA00058517"/>
    </source>
</evidence>
<proteinExistence type="inferred from homology"/>
<dbReference type="FunFam" id="3.90.700.10:FF:000005">
    <property type="entry name" value="Succinate dehydrogenase flavoprotein subunit"/>
    <property type="match status" value="1"/>
</dbReference>